<evidence type="ECO:0000313" key="2">
    <source>
        <dbReference type="EMBL" id="RYO83799.1"/>
    </source>
</evidence>
<dbReference type="EMBL" id="QJNS01000180">
    <property type="protein sequence ID" value="RYO83799.1"/>
    <property type="molecule type" value="Genomic_DNA"/>
</dbReference>
<name>A0ABY0H3D6_9PEZI</name>
<gene>
    <name evidence="2" type="ORF">DL762_005976</name>
</gene>
<sequence length="136" mass="15413">MEGASPTTTNTSTGNHRGRRPKDWTEERTRKLIRLYVYTTLPVGKITNALTDLAWEPGKEVANKWLHTLLGHDPMPKTPGKQDKRMAGLRACRRGSKDKRELAAALLADADLRSTHEPLSNLPAPDWRRRASHDFY</sequence>
<evidence type="ECO:0000256" key="1">
    <source>
        <dbReference type="SAM" id="MobiDB-lite"/>
    </source>
</evidence>
<proteinExistence type="predicted"/>
<feature type="compositionally biased region" description="Polar residues" evidence="1">
    <location>
        <begin position="1"/>
        <end position="15"/>
    </location>
</feature>
<organism evidence="2 3">
    <name type="scientific">Monosporascus cannonballus</name>
    <dbReference type="NCBI Taxonomy" id="155416"/>
    <lineage>
        <taxon>Eukaryota</taxon>
        <taxon>Fungi</taxon>
        <taxon>Dikarya</taxon>
        <taxon>Ascomycota</taxon>
        <taxon>Pezizomycotina</taxon>
        <taxon>Sordariomycetes</taxon>
        <taxon>Xylariomycetidae</taxon>
        <taxon>Xylariales</taxon>
        <taxon>Xylariales incertae sedis</taxon>
        <taxon>Monosporascus</taxon>
    </lineage>
</organism>
<keyword evidence="3" id="KW-1185">Reference proteome</keyword>
<feature type="region of interest" description="Disordered" evidence="1">
    <location>
        <begin position="1"/>
        <end position="25"/>
    </location>
</feature>
<dbReference type="Proteomes" id="UP000294003">
    <property type="component" value="Unassembled WGS sequence"/>
</dbReference>
<comment type="caution">
    <text evidence="2">The sequence shown here is derived from an EMBL/GenBank/DDBJ whole genome shotgun (WGS) entry which is preliminary data.</text>
</comment>
<reference evidence="2 3" key="1">
    <citation type="submission" date="2018-06" db="EMBL/GenBank/DDBJ databases">
        <title>Complete Genomes of Monosporascus.</title>
        <authorList>
            <person name="Robinson A.J."/>
            <person name="Natvig D.O."/>
        </authorList>
    </citation>
    <scope>NUCLEOTIDE SEQUENCE [LARGE SCALE GENOMIC DNA]</scope>
    <source>
        <strain evidence="2 3">CBS 609.92</strain>
    </source>
</reference>
<evidence type="ECO:0000313" key="3">
    <source>
        <dbReference type="Proteomes" id="UP000294003"/>
    </source>
</evidence>
<accession>A0ABY0H3D6</accession>
<protein>
    <submittedName>
        <fullName evidence="2">Uncharacterized protein</fullName>
    </submittedName>
</protein>